<gene>
    <name evidence="2" type="ORF">GPUH_LOCUS18219</name>
</gene>
<keyword evidence="3" id="KW-1185">Reference proteome</keyword>
<evidence type="ECO:0000313" key="2">
    <source>
        <dbReference type="EMBL" id="VDN31292.1"/>
    </source>
</evidence>
<evidence type="ECO:0000313" key="3">
    <source>
        <dbReference type="Proteomes" id="UP000271098"/>
    </source>
</evidence>
<proteinExistence type="predicted"/>
<feature type="compositionally biased region" description="Polar residues" evidence="1">
    <location>
        <begin position="95"/>
        <end position="109"/>
    </location>
</feature>
<dbReference type="EMBL" id="UYRT01086395">
    <property type="protein sequence ID" value="VDN31292.1"/>
    <property type="molecule type" value="Genomic_DNA"/>
</dbReference>
<name>A0A183EB79_9BILA</name>
<organism evidence="4">
    <name type="scientific">Gongylonema pulchrum</name>
    <dbReference type="NCBI Taxonomy" id="637853"/>
    <lineage>
        <taxon>Eukaryota</taxon>
        <taxon>Metazoa</taxon>
        <taxon>Ecdysozoa</taxon>
        <taxon>Nematoda</taxon>
        <taxon>Chromadorea</taxon>
        <taxon>Rhabditida</taxon>
        <taxon>Spirurina</taxon>
        <taxon>Spiruromorpha</taxon>
        <taxon>Spiruroidea</taxon>
        <taxon>Gongylonematidae</taxon>
        <taxon>Gongylonema</taxon>
    </lineage>
</organism>
<sequence length="137" mass="14505">MDDANIISDIGLPQRCQSDLSGKCFSFFAQFTASIIMSRAFARTIKMLQASEDVAEKGGEATDPTKGSGTGEHGPTESPKNDTMEHVGSTEKPLESTNVTSSEQTNVTHTESKPPPDGTEGQKSDSTTPAAKHTDTV</sequence>
<evidence type="ECO:0000256" key="1">
    <source>
        <dbReference type="SAM" id="MobiDB-lite"/>
    </source>
</evidence>
<feature type="region of interest" description="Disordered" evidence="1">
    <location>
        <begin position="54"/>
        <end position="137"/>
    </location>
</feature>
<reference evidence="4" key="1">
    <citation type="submission" date="2016-06" db="UniProtKB">
        <authorList>
            <consortium name="WormBaseParasite"/>
        </authorList>
    </citation>
    <scope>IDENTIFICATION</scope>
</reference>
<reference evidence="2 3" key="2">
    <citation type="submission" date="2018-11" db="EMBL/GenBank/DDBJ databases">
        <authorList>
            <consortium name="Pathogen Informatics"/>
        </authorList>
    </citation>
    <scope>NUCLEOTIDE SEQUENCE [LARGE SCALE GENOMIC DNA]</scope>
</reference>
<protein>
    <submittedName>
        <fullName evidence="2 4">Uncharacterized protein</fullName>
    </submittedName>
</protein>
<dbReference type="AlphaFoldDB" id="A0A183EB79"/>
<feature type="compositionally biased region" description="Basic and acidic residues" evidence="1">
    <location>
        <begin position="79"/>
        <end position="94"/>
    </location>
</feature>
<accession>A0A183EB79</accession>
<dbReference type="WBParaSite" id="GPUH_0001824501-mRNA-1">
    <property type="protein sequence ID" value="GPUH_0001824501-mRNA-1"/>
    <property type="gene ID" value="GPUH_0001824501"/>
</dbReference>
<evidence type="ECO:0000313" key="4">
    <source>
        <dbReference type="WBParaSite" id="GPUH_0001824501-mRNA-1"/>
    </source>
</evidence>
<dbReference type="Proteomes" id="UP000271098">
    <property type="component" value="Unassembled WGS sequence"/>
</dbReference>